<comment type="caution">
    <text evidence="2">The sequence shown here is derived from an EMBL/GenBank/DDBJ whole genome shotgun (WGS) entry which is preliminary data.</text>
</comment>
<evidence type="ECO:0008006" key="4">
    <source>
        <dbReference type="Google" id="ProtNLM"/>
    </source>
</evidence>
<feature type="signal peptide" evidence="1">
    <location>
        <begin position="1"/>
        <end position="15"/>
    </location>
</feature>
<keyword evidence="3" id="KW-1185">Reference proteome</keyword>
<dbReference type="SUPFAM" id="SSF49464">
    <property type="entry name" value="Carboxypeptidase regulatory domain-like"/>
    <property type="match status" value="1"/>
</dbReference>
<proteinExistence type="predicted"/>
<accession>A0A918RDM4</accession>
<evidence type="ECO:0000313" key="3">
    <source>
        <dbReference type="Proteomes" id="UP000636004"/>
    </source>
</evidence>
<evidence type="ECO:0000313" key="2">
    <source>
        <dbReference type="EMBL" id="GGZ93973.1"/>
    </source>
</evidence>
<organism evidence="2 3">
    <name type="scientific">Algibacter mikhailovii</name>
    <dbReference type="NCBI Taxonomy" id="425498"/>
    <lineage>
        <taxon>Bacteria</taxon>
        <taxon>Pseudomonadati</taxon>
        <taxon>Bacteroidota</taxon>
        <taxon>Flavobacteriia</taxon>
        <taxon>Flavobacteriales</taxon>
        <taxon>Flavobacteriaceae</taxon>
        <taxon>Algibacter</taxon>
    </lineage>
</organism>
<dbReference type="InterPro" id="IPR008969">
    <property type="entry name" value="CarboxyPept-like_regulatory"/>
</dbReference>
<sequence length="244" mass="27853">MKYLIFFLLPLTAFAQEISGKVYDSESTVKGIDVYNISQKTIAYTDGEGNFTIYAAVGDTLSFNSTFHNPKIITLTKEDFEDTLIVELIKTVNKLKEILLENNIDPNDFNAVKQEESIDKTITEDSKVNPHLYSTSSQYGFDIVRIVGMVSKLIKGKKTKPSPVQLLNAASLDSLFKNDEFFNQNLLIHDLKIPKSQQQLFFDYCESSQINKELTEKENKLELLEELVILSEEHQKVMQFSDED</sequence>
<name>A0A918RDM4_9FLAO</name>
<protein>
    <recommendedName>
        <fullName evidence="4">Carboxypeptidase-like regulatory domain-containing protein</fullName>
    </recommendedName>
</protein>
<dbReference type="RefSeq" id="WP_189362781.1">
    <property type="nucleotide sequence ID" value="NZ_BMWZ01000013.1"/>
</dbReference>
<reference evidence="2" key="1">
    <citation type="journal article" date="2014" name="Int. J. Syst. Evol. Microbiol.">
        <title>Complete genome sequence of Corynebacterium casei LMG S-19264T (=DSM 44701T), isolated from a smear-ripened cheese.</title>
        <authorList>
            <consortium name="US DOE Joint Genome Institute (JGI-PGF)"/>
            <person name="Walter F."/>
            <person name="Albersmeier A."/>
            <person name="Kalinowski J."/>
            <person name="Ruckert C."/>
        </authorList>
    </citation>
    <scope>NUCLEOTIDE SEQUENCE</scope>
    <source>
        <strain evidence="2">KCTC 12710</strain>
    </source>
</reference>
<dbReference type="EMBL" id="BMWZ01000013">
    <property type="protein sequence ID" value="GGZ93973.1"/>
    <property type="molecule type" value="Genomic_DNA"/>
</dbReference>
<keyword evidence="1" id="KW-0732">Signal</keyword>
<dbReference type="AlphaFoldDB" id="A0A918RDM4"/>
<reference evidence="2" key="2">
    <citation type="submission" date="2020-09" db="EMBL/GenBank/DDBJ databases">
        <authorList>
            <person name="Sun Q."/>
            <person name="Kim S."/>
        </authorList>
    </citation>
    <scope>NUCLEOTIDE SEQUENCE</scope>
    <source>
        <strain evidence="2">KCTC 12710</strain>
    </source>
</reference>
<dbReference type="Proteomes" id="UP000636004">
    <property type="component" value="Unassembled WGS sequence"/>
</dbReference>
<evidence type="ECO:0000256" key="1">
    <source>
        <dbReference type="SAM" id="SignalP"/>
    </source>
</evidence>
<gene>
    <name evidence="2" type="ORF">GCM10007028_35450</name>
</gene>
<feature type="chain" id="PRO_5037732420" description="Carboxypeptidase-like regulatory domain-containing protein" evidence="1">
    <location>
        <begin position="16"/>
        <end position="244"/>
    </location>
</feature>